<feature type="domain" description="KilA-N DNA-binding" evidence="1">
    <location>
        <begin position="5"/>
        <end position="89"/>
    </location>
</feature>
<protein>
    <recommendedName>
        <fullName evidence="1">KilA-N DNA-binding domain-containing protein</fullName>
    </recommendedName>
</protein>
<name>A0A8S5TZT8_9CAUD</name>
<organism evidence="2">
    <name type="scientific">Myoviridae sp. ctMne5</name>
    <dbReference type="NCBI Taxonomy" id="2825089"/>
    <lineage>
        <taxon>Viruses</taxon>
        <taxon>Duplodnaviria</taxon>
        <taxon>Heunggongvirae</taxon>
        <taxon>Uroviricota</taxon>
        <taxon>Caudoviricetes</taxon>
    </lineage>
</organism>
<dbReference type="Pfam" id="PF10543">
    <property type="entry name" value="ORF6N"/>
    <property type="match status" value="1"/>
</dbReference>
<evidence type="ECO:0000259" key="1">
    <source>
        <dbReference type="Pfam" id="PF10543"/>
    </source>
</evidence>
<dbReference type="InterPro" id="IPR018873">
    <property type="entry name" value="KilA-N_DNA-bd_domain"/>
</dbReference>
<accession>A0A8S5TZT8</accession>
<proteinExistence type="predicted"/>
<sequence>MNSLKITEYHGIRVLTSAQVAQMYETDTKTISYNFSYNKKKYTEGKHYIKLEGNELKQFKASREIPDCHKFSAHLYLWTEKGALLLAKSINTDKAWKSYEYLVDFYFRTKENEPEISEKKEVIPTQTKTESVKKKISIPDMEEPIFVFKNLLALAEEQGIVLKLKRIEGYGSVLKGNRIAICENQMFEKVVYEAAYELAHYFIHHNQGNMITSPLEKDYNEQAERAAFMMIRMLDIKAKQKY</sequence>
<dbReference type="EMBL" id="BK015967">
    <property type="protein sequence ID" value="DAF87695.1"/>
    <property type="molecule type" value="Genomic_DNA"/>
</dbReference>
<reference evidence="2" key="1">
    <citation type="journal article" date="2021" name="Proc. Natl. Acad. Sci. U.S.A.">
        <title>A Catalog of Tens of Thousands of Viruses from Human Metagenomes Reveals Hidden Associations with Chronic Diseases.</title>
        <authorList>
            <person name="Tisza M.J."/>
            <person name="Buck C.B."/>
        </authorList>
    </citation>
    <scope>NUCLEOTIDE SEQUENCE</scope>
    <source>
        <strain evidence="2">CtMne5</strain>
    </source>
</reference>
<evidence type="ECO:0000313" key="2">
    <source>
        <dbReference type="EMBL" id="DAF87695.1"/>
    </source>
</evidence>